<keyword evidence="2" id="KW-1185">Reference proteome</keyword>
<protein>
    <recommendedName>
        <fullName evidence="3">DUF4304 domain-containing protein</fullName>
    </recommendedName>
</protein>
<proteinExistence type="predicted"/>
<dbReference type="EMBL" id="LT607411">
    <property type="protein sequence ID" value="SCF30234.1"/>
    <property type="molecule type" value="Genomic_DNA"/>
</dbReference>
<evidence type="ECO:0000313" key="2">
    <source>
        <dbReference type="Proteomes" id="UP000198242"/>
    </source>
</evidence>
<evidence type="ECO:0008006" key="3">
    <source>
        <dbReference type="Google" id="ProtNLM"/>
    </source>
</evidence>
<accession>A0A1C4ZBD9</accession>
<dbReference type="InterPro" id="IPR025412">
    <property type="entry name" value="DUF4304"/>
</dbReference>
<sequence length="220" mass="24519">MAATTNIIDLIVTNHLAPPLEEMGFARKRRVFRRYADNGDAVVVGVQTSSGSRKYLAKFYINIALVPVPWLRCVRESSDPAALQEPHDSEGGLSTRVTSSVNGRWFEDTWVADAIDAHERGRAAADATRHLVAQFIPLLDRAEFLHRLENRAALPGFCPEEAMRAVLYLDAQRFDEARRELDDLARYDPDPSFVTWARAQFPEGEPFRATAAGHGFGHAG</sequence>
<dbReference type="AlphaFoldDB" id="A0A1C4ZBD9"/>
<dbReference type="Pfam" id="PF14137">
    <property type="entry name" value="DUF4304"/>
    <property type="match status" value="1"/>
</dbReference>
<name>A0A1C4ZBD9_MICVI</name>
<dbReference type="OrthoDB" id="3398971at2"/>
<gene>
    <name evidence="1" type="ORF">GA0074695_5351</name>
</gene>
<dbReference type="Proteomes" id="UP000198242">
    <property type="component" value="Chromosome I"/>
</dbReference>
<evidence type="ECO:0000313" key="1">
    <source>
        <dbReference type="EMBL" id="SCF30234.1"/>
    </source>
</evidence>
<organism evidence="1 2">
    <name type="scientific">Micromonospora viridifaciens</name>
    <dbReference type="NCBI Taxonomy" id="1881"/>
    <lineage>
        <taxon>Bacteria</taxon>
        <taxon>Bacillati</taxon>
        <taxon>Actinomycetota</taxon>
        <taxon>Actinomycetes</taxon>
        <taxon>Micromonosporales</taxon>
        <taxon>Micromonosporaceae</taxon>
        <taxon>Micromonospora</taxon>
    </lineage>
</organism>
<dbReference type="RefSeq" id="WP_089008684.1">
    <property type="nucleotide sequence ID" value="NZ_LT607411.1"/>
</dbReference>
<reference evidence="2" key="1">
    <citation type="submission" date="2016-06" db="EMBL/GenBank/DDBJ databases">
        <authorList>
            <person name="Varghese N."/>
            <person name="Submissions Spin"/>
        </authorList>
    </citation>
    <scope>NUCLEOTIDE SEQUENCE [LARGE SCALE GENOMIC DNA]</scope>
    <source>
        <strain evidence="2">DSM 43909</strain>
    </source>
</reference>